<evidence type="ECO:0000256" key="3">
    <source>
        <dbReference type="RuleBase" id="RU361196"/>
    </source>
</evidence>
<sequence>MDKHLCIHGHFYQPPREDPWLGTILPEGSAAPSLNWNERITRESYAPLARARRLDGSGRIVEVMNCYEWISFNAGPTLLRWMDTGAPDTLKLMLQADRDSLRRLGHGNALAQVYHHQILPLATPLDKELEIAWAVDDFQARFQRPPEGLWLAETAVDTATLEVLAAQGVAFTILAPGQARATAPLDDNRWTPVEQGGLDIRQPHLVRLPSGRSVTVFFYDGPLSQAVAFERLLADGETFWRRLSGATGPGLLSLATDGETYGHHFTFGEMALAFVLDQARRGRDGVNLTNYAAFLAANPPTRQALLHEPSAWSCAHGVERWKSDCGCTTGGHPGWSQSWRAPLRRALQQAKDTVDLHYFQRGAGCFLNPRAALVAYGKVLAGLTGQEDFAAAQMRKGLDQAEQAAAWKLLAMQQWGLASLASCAWFFDEVSRIEPVNAMTYCLRALELAQATGAPDATPQVLRTLADAKSNLPEYGDAAAIWKTLVEPRRETTESLAAQALAVLDLEERMPAPGGRAVVAWPGVGVEVAPDSAGTGTALIRWTLESGAQTLRYAWDAAPGDPLAASVSVSGGPAFSPAGLPVNKRQALADAWARRASDVLWEQACARMARGAHLVTEIQEAQTTMTLAPLWAGLWAPLAWNYLWGLDLSPKRRELLLTFLHQNAGSASERAALMQRVSGRALAELSAPGAKPDWESLRRMVARVRELALPEDWWAVQNLLWDTGLRLRAGKPLAELLGFA</sequence>
<dbReference type="PANTHER" id="PTHR36306:SF3">
    <property type="entry name" value="GLYCOSIDE HYDROLASE FAMILY 57"/>
    <property type="match status" value="1"/>
</dbReference>
<dbReference type="Pfam" id="PF12055">
    <property type="entry name" value="DUF3536"/>
    <property type="match status" value="1"/>
</dbReference>
<evidence type="ECO:0000259" key="4">
    <source>
        <dbReference type="Pfam" id="PF03065"/>
    </source>
</evidence>
<reference evidence="5" key="1">
    <citation type="journal article" date="2020" name="mSystems">
        <title>Genome- and Community-Level Interaction Insights into Carbon Utilization and Element Cycling Functions of Hydrothermarchaeota in Hydrothermal Sediment.</title>
        <authorList>
            <person name="Zhou Z."/>
            <person name="Liu Y."/>
            <person name="Xu W."/>
            <person name="Pan J."/>
            <person name="Luo Z.H."/>
            <person name="Li M."/>
        </authorList>
    </citation>
    <scope>NUCLEOTIDE SEQUENCE [LARGE SCALE GENOMIC DNA]</scope>
    <source>
        <strain evidence="5">SpSt-413</strain>
    </source>
</reference>
<accession>A0A7C4EKD0</accession>
<dbReference type="CDD" id="cd10797">
    <property type="entry name" value="GH57N_APU_like_1"/>
    <property type="match status" value="1"/>
</dbReference>
<evidence type="ECO:0000256" key="1">
    <source>
        <dbReference type="ARBA" id="ARBA00006821"/>
    </source>
</evidence>
<comment type="similarity">
    <text evidence="1 3">Belongs to the glycosyl hydrolase 57 family.</text>
</comment>
<keyword evidence="2 3" id="KW-0119">Carbohydrate metabolism</keyword>
<gene>
    <name evidence="5" type="ORF">ENR59_10340</name>
</gene>
<protein>
    <submittedName>
        <fullName evidence="5">DUF3536 domain-containing protein</fullName>
    </submittedName>
</protein>
<dbReference type="Pfam" id="PF03065">
    <property type="entry name" value="Glyco_hydro_57"/>
    <property type="match status" value="1"/>
</dbReference>
<evidence type="ECO:0000256" key="2">
    <source>
        <dbReference type="ARBA" id="ARBA00023277"/>
    </source>
</evidence>
<organism evidence="5">
    <name type="scientific">Fundidesulfovibrio putealis</name>
    <dbReference type="NCBI Taxonomy" id="270496"/>
    <lineage>
        <taxon>Bacteria</taxon>
        <taxon>Pseudomonadati</taxon>
        <taxon>Thermodesulfobacteriota</taxon>
        <taxon>Desulfovibrionia</taxon>
        <taxon>Desulfovibrionales</taxon>
        <taxon>Desulfovibrionaceae</taxon>
        <taxon>Fundidesulfovibrio</taxon>
    </lineage>
</organism>
<comment type="caution">
    <text evidence="5">The sequence shown here is derived from an EMBL/GenBank/DDBJ whole genome shotgun (WGS) entry which is preliminary data.</text>
</comment>
<dbReference type="GO" id="GO:0005975">
    <property type="term" value="P:carbohydrate metabolic process"/>
    <property type="evidence" value="ECO:0007669"/>
    <property type="project" value="InterPro"/>
</dbReference>
<dbReference type="InterPro" id="IPR021923">
    <property type="entry name" value="DUF3536"/>
</dbReference>
<dbReference type="AlphaFoldDB" id="A0A7C4EKD0"/>
<dbReference type="InterPro" id="IPR011330">
    <property type="entry name" value="Glyco_hydro/deAcase_b/a-brl"/>
</dbReference>
<proteinExistence type="inferred from homology"/>
<dbReference type="InterPro" id="IPR004300">
    <property type="entry name" value="Glyco_hydro_57_N"/>
</dbReference>
<dbReference type="Gene3D" id="3.20.110.10">
    <property type="entry name" value="Glycoside hydrolase 38, N terminal domain"/>
    <property type="match status" value="1"/>
</dbReference>
<dbReference type="SUPFAM" id="SSF88713">
    <property type="entry name" value="Glycoside hydrolase/deacetylase"/>
    <property type="match status" value="1"/>
</dbReference>
<feature type="domain" description="Glycoside hydrolase family 57 N-terminal" evidence="4">
    <location>
        <begin position="103"/>
        <end position="266"/>
    </location>
</feature>
<dbReference type="PANTHER" id="PTHR36306">
    <property type="entry name" value="ALPHA-AMYLASE-RELATED-RELATED"/>
    <property type="match status" value="1"/>
</dbReference>
<name>A0A7C4EKD0_9BACT</name>
<evidence type="ECO:0000313" key="5">
    <source>
        <dbReference type="EMBL" id="HGG93331.1"/>
    </source>
</evidence>
<dbReference type="InterPro" id="IPR052046">
    <property type="entry name" value="GH57_Enzymes"/>
</dbReference>
<dbReference type="EMBL" id="DSRP01000719">
    <property type="protein sequence ID" value="HGG93331.1"/>
    <property type="molecule type" value="Genomic_DNA"/>
</dbReference>
<dbReference type="GO" id="GO:0003824">
    <property type="term" value="F:catalytic activity"/>
    <property type="evidence" value="ECO:0007669"/>
    <property type="project" value="InterPro"/>
</dbReference>
<dbReference type="InterPro" id="IPR027291">
    <property type="entry name" value="Glyco_hydro_38_N_sf"/>
</dbReference>